<dbReference type="Gene3D" id="1.25.40.10">
    <property type="entry name" value="Tetratricopeptide repeat domain"/>
    <property type="match status" value="3"/>
</dbReference>
<name>A0A6G7PWM3_9BACT</name>
<organism evidence="1 2">
    <name type="scientific">Thermosulfuriphilus ammonigenes</name>
    <dbReference type="NCBI Taxonomy" id="1936021"/>
    <lineage>
        <taxon>Bacteria</taxon>
        <taxon>Pseudomonadati</taxon>
        <taxon>Thermodesulfobacteriota</taxon>
        <taxon>Thermodesulfobacteria</taxon>
        <taxon>Thermodesulfobacteriales</taxon>
        <taxon>Thermodesulfobacteriaceae</taxon>
        <taxon>Thermosulfuriphilus</taxon>
    </lineage>
</organism>
<evidence type="ECO:0000313" key="2">
    <source>
        <dbReference type="Proteomes" id="UP000502179"/>
    </source>
</evidence>
<dbReference type="PROSITE" id="PS50005">
    <property type="entry name" value="TPR"/>
    <property type="match status" value="3"/>
</dbReference>
<keyword evidence="2" id="KW-1185">Reference proteome</keyword>
<dbReference type="Pfam" id="PF14559">
    <property type="entry name" value="TPR_19"/>
    <property type="match status" value="1"/>
</dbReference>
<dbReference type="PANTHER" id="PTHR12558">
    <property type="entry name" value="CELL DIVISION CYCLE 16,23,27"/>
    <property type="match status" value="1"/>
</dbReference>
<dbReference type="InterPro" id="IPR019734">
    <property type="entry name" value="TPR_rpt"/>
</dbReference>
<dbReference type="Pfam" id="PF13432">
    <property type="entry name" value="TPR_16"/>
    <property type="match status" value="3"/>
</dbReference>
<dbReference type="Proteomes" id="UP000502179">
    <property type="component" value="Chromosome"/>
</dbReference>
<reference evidence="1 2" key="1">
    <citation type="submission" date="2020-02" db="EMBL/GenBank/DDBJ databases">
        <title>Genome analysis of Thermosulfuriphilus ammonigenes ST65T, an anaerobic thermophilic chemolithoautotrophic bacterium isolated from a deep-sea hydrothermal vent.</title>
        <authorList>
            <person name="Slobodkina G."/>
            <person name="Allioux M."/>
            <person name="Merkel A."/>
            <person name="Alain K."/>
            <person name="Jebbar M."/>
            <person name="Slobodkin A."/>
        </authorList>
    </citation>
    <scope>NUCLEOTIDE SEQUENCE [LARGE SCALE GENOMIC DNA]</scope>
    <source>
        <strain evidence="1 2">ST65</strain>
    </source>
</reference>
<proteinExistence type="predicted"/>
<accession>A0A6G7PWM3</accession>
<sequence>MILFVLFLLGLIIASPGWAQESSPPVPEGRVELELEAPTPAWRRLWDEARDFVRRGDLLAAAETYRKLLSQRQGLDQARWEYAQVLERLEKTDEAIKELELYLEKSPDNREARSLLATLLLKKGFFPQAEEQFRRLLAEDPEDSTARRGLALALYGQGRFAEALPFLRESLSLFPKDLELKRALAFTLVSLKKTSQATVYLRDLYLAGERDRMILKDYAQSLLIMGKTSEALPVLRQLAASFPEESWAHLELAKVLLNRGEIQTAEKELKVYLRRHPRDTKALKTLGKIYLDQGNLTLALRLFSRAASLNPQDTEALDLLAMISEARQLYRSAIRYLKKGLSLEDTPDRRLRLARDLLRTRRYNEALKLLAPLENPEALRLKAQIYRRKGAYEQFLKSSSPISETFEVLIFLAPFRPELRDRLWASLPELIEKLGEDKIKTKIKALARLGLGSQLLSLDLPSVERAWILLQEGRSKEAIEALSGEGSDEALLLRARIFSRKGYLKEALKNIYALPQTYFFREERPRLELLARLYSGHLHEVLYLAPQRLSLTPNDGYYYGLLKEAFHRFGLLFEEKAFSPLAGPLIPPLKGEVSSALLSKDKKALERLLKRDSRNSQALWLLANIYRSTKPELAIRHLNKLLNLYPRHYAARLLLYELYQENNQRAAALLVFRETHFAPLCSFEPCRGKALRALSHWEEQFNRLLGIK</sequence>
<dbReference type="InterPro" id="IPR011990">
    <property type="entry name" value="TPR-like_helical_dom_sf"/>
</dbReference>
<dbReference type="SUPFAM" id="SSF48452">
    <property type="entry name" value="TPR-like"/>
    <property type="match status" value="2"/>
</dbReference>
<dbReference type="RefSeq" id="WP_166032306.1">
    <property type="nucleotide sequence ID" value="NZ_CP048877.1"/>
</dbReference>
<dbReference type="PROSITE" id="PS50293">
    <property type="entry name" value="TPR_REGION"/>
    <property type="match status" value="1"/>
</dbReference>
<dbReference type="Pfam" id="PF13174">
    <property type="entry name" value="TPR_6"/>
    <property type="match status" value="1"/>
</dbReference>
<dbReference type="AlphaFoldDB" id="A0A6G7PWM3"/>
<dbReference type="SMART" id="SM00028">
    <property type="entry name" value="TPR"/>
    <property type="match status" value="6"/>
</dbReference>
<dbReference type="PANTHER" id="PTHR12558:SF13">
    <property type="entry name" value="CELL DIVISION CYCLE PROTEIN 27 HOMOLOG"/>
    <property type="match status" value="1"/>
</dbReference>
<gene>
    <name evidence="1" type="ORF">G4V39_07325</name>
</gene>
<evidence type="ECO:0000313" key="1">
    <source>
        <dbReference type="EMBL" id="QIJ72089.1"/>
    </source>
</evidence>
<dbReference type="EMBL" id="CP048877">
    <property type="protein sequence ID" value="QIJ72089.1"/>
    <property type="molecule type" value="Genomic_DNA"/>
</dbReference>
<dbReference type="KEGG" id="tav:G4V39_07325"/>
<protein>
    <submittedName>
        <fullName evidence="1">Tetratricopeptide repeat protein</fullName>
    </submittedName>
</protein>